<dbReference type="InterPro" id="IPR019775">
    <property type="entry name" value="WD40_repeat_CS"/>
</dbReference>
<comment type="similarity">
    <text evidence="5">Belongs to the DPH7 family.</text>
</comment>
<dbReference type="GO" id="GO:0061685">
    <property type="term" value="F:diphthine methylesterase activity"/>
    <property type="evidence" value="ECO:0007669"/>
    <property type="project" value="UniProtKB-EC"/>
</dbReference>
<keyword evidence="3" id="KW-0677">Repeat</keyword>
<comment type="catalytic activity">
    <reaction evidence="7">
        <text>diphthine methyl ester-[translation elongation factor 2] + H2O = diphthine-[translation elongation factor 2] + methanol + H(+)</text>
        <dbReference type="Rhea" id="RHEA:42656"/>
        <dbReference type="Rhea" id="RHEA-COMP:10172"/>
        <dbReference type="Rhea" id="RHEA-COMP:10173"/>
        <dbReference type="ChEBI" id="CHEBI:15377"/>
        <dbReference type="ChEBI" id="CHEBI:15378"/>
        <dbReference type="ChEBI" id="CHEBI:17790"/>
        <dbReference type="ChEBI" id="CHEBI:79005"/>
        <dbReference type="ChEBI" id="CHEBI:82696"/>
        <dbReference type="EC" id="3.1.1.97"/>
    </reaction>
</comment>
<dbReference type="InterPro" id="IPR052415">
    <property type="entry name" value="Diphthine_MTase"/>
</dbReference>
<dbReference type="WBParaSite" id="ASIM_0001216501-mRNA-1">
    <property type="protein sequence ID" value="ASIM_0001216501-mRNA-1"/>
    <property type="gene ID" value="ASIM_0001216501"/>
</dbReference>
<keyword evidence="2 8" id="KW-0853">WD repeat</keyword>
<evidence type="ECO:0000256" key="7">
    <source>
        <dbReference type="ARBA" id="ARBA00047551"/>
    </source>
</evidence>
<protein>
    <recommendedName>
        <fullName evidence="6">methylated diphthine methylhydrolase</fullName>
        <ecNumber evidence="6">3.1.1.97</ecNumber>
    </recommendedName>
</protein>
<evidence type="ECO:0000256" key="2">
    <source>
        <dbReference type="ARBA" id="ARBA00022574"/>
    </source>
</evidence>
<name>A0A0M3JVB6_ANISI</name>
<dbReference type="GO" id="GO:0017183">
    <property type="term" value="P:protein histidyl modification to diphthamide"/>
    <property type="evidence" value="ECO:0007669"/>
    <property type="project" value="TreeGrafter"/>
</dbReference>
<dbReference type="InterPro" id="IPR001680">
    <property type="entry name" value="WD40_rpt"/>
</dbReference>
<dbReference type="PROSITE" id="PS50082">
    <property type="entry name" value="WD_REPEATS_2"/>
    <property type="match status" value="1"/>
</dbReference>
<dbReference type="SMART" id="SM00320">
    <property type="entry name" value="WD40"/>
    <property type="match status" value="3"/>
</dbReference>
<comment type="pathway">
    <text evidence="1">Protein modification; peptidyl-diphthamide biosynthesis.</text>
</comment>
<evidence type="ECO:0000256" key="8">
    <source>
        <dbReference type="PROSITE-ProRule" id="PRU00221"/>
    </source>
</evidence>
<dbReference type="PROSITE" id="PS50294">
    <property type="entry name" value="WD_REPEATS_REGION"/>
    <property type="match status" value="1"/>
</dbReference>
<dbReference type="InterPro" id="IPR036322">
    <property type="entry name" value="WD40_repeat_dom_sf"/>
</dbReference>
<dbReference type="PANTHER" id="PTHR46042">
    <property type="entry name" value="DIPHTHINE METHYLTRANSFERASE"/>
    <property type="match status" value="1"/>
</dbReference>
<dbReference type="SUPFAM" id="SSF50978">
    <property type="entry name" value="WD40 repeat-like"/>
    <property type="match status" value="1"/>
</dbReference>
<evidence type="ECO:0000256" key="5">
    <source>
        <dbReference type="ARBA" id="ARBA00038092"/>
    </source>
</evidence>
<dbReference type="GO" id="GO:0005737">
    <property type="term" value="C:cytoplasm"/>
    <property type="evidence" value="ECO:0007669"/>
    <property type="project" value="TreeGrafter"/>
</dbReference>
<dbReference type="InterPro" id="IPR015943">
    <property type="entry name" value="WD40/YVTN_repeat-like_dom_sf"/>
</dbReference>
<dbReference type="Gene3D" id="2.130.10.10">
    <property type="entry name" value="YVTN repeat-like/Quinoprotein amine dehydrogenase"/>
    <property type="match status" value="1"/>
</dbReference>
<dbReference type="PANTHER" id="PTHR46042:SF1">
    <property type="entry name" value="DIPHTHINE METHYLTRANSFERASE"/>
    <property type="match status" value="1"/>
</dbReference>
<dbReference type="EC" id="3.1.1.97" evidence="6"/>
<dbReference type="Gene3D" id="6.10.140.1300">
    <property type="match status" value="1"/>
</dbReference>
<evidence type="ECO:0000256" key="4">
    <source>
        <dbReference type="ARBA" id="ARBA00022801"/>
    </source>
</evidence>
<feature type="repeat" description="WD" evidence="8">
    <location>
        <begin position="227"/>
        <end position="267"/>
    </location>
</feature>
<accession>A0A0M3JVB6</accession>
<dbReference type="AlphaFoldDB" id="A0A0M3JVB6"/>
<sequence length="410" mass="45304">LFVYSLRQENSNKILPLMNKVFLRMSAEDLTTTSTPTTTVHQLNSNHSSTTATLPQYSVPAPQLAGTSKYSQLLSVIEELSKDIRPTYTGRLILPQRPAALACYSSENMFVVSTYQLNGQSTSREGALYIIKDFVISETVPMSGGVFRFEFDNSSEHIYTALTNGSLGVVDLRTLSVSDLPVVEGSMLLSVSIRNGTAVTSDNHGSIHVVDIVSGQTKSFRAHTLPYTGEGCEVWSVAWLDENLLVSGGEDGIMKMWDLRIAEKAVMVCREHSSGIVCLKTEDETSLLSGCYDELIRRFDKRSIARPVNEKNVRYCLYSIFVHGGVYAHCFQLGGGVWAIESDKESDNLLVACMYNGWCLIDAGTFEECESNHQLGSNLLYGASLCKKSRVVASCTFNDYVLSFEKINDF</sequence>
<evidence type="ECO:0000256" key="3">
    <source>
        <dbReference type="ARBA" id="ARBA00022737"/>
    </source>
</evidence>
<organism evidence="9">
    <name type="scientific">Anisakis simplex</name>
    <name type="common">Herring worm</name>
    <dbReference type="NCBI Taxonomy" id="6269"/>
    <lineage>
        <taxon>Eukaryota</taxon>
        <taxon>Metazoa</taxon>
        <taxon>Ecdysozoa</taxon>
        <taxon>Nematoda</taxon>
        <taxon>Chromadorea</taxon>
        <taxon>Rhabditida</taxon>
        <taxon>Spirurina</taxon>
        <taxon>Ascaridomorpha</taxon>
        <taxon>Ascaridoidea</taxon>
        <taxon>Anisakidae</taxon>
        <taxon>Anisakis</taxon>
        <taxon>Anisakis simplex complex</taxon>
    </lineage>
</organism>
<keyword evidence="4" id="KW-0378">Hydrolase</keyword>
<evidence type="ECO:0000256" key="6">
    <source>
        <dbReference type="ARBA" id="ARBA00039131"/>
    </source>
</evidence>
<reference evidence="9" key="1">
    <citation type="submission" date="2017-02" db="UniProtKB">
        <authorList>
            <consortium name="WormBaseParasite"/>
        </authorList>
    </citation>
    <scope>IDENTIFICATION</scope>
</reference>
<dbReference type="Pfam" id="PF00400">
    <property type="entry name" value="WD40"/>
    <property type="match status" value="1"/>
</dbReference>
<evidence type="ECO:0000256" key="1">
    <source>
        <dbReference type="ARBA" id="ARBA00005156"/>
    </source>
</evidence>
<evidence type="ECO:0000313" key="9">
    <source>
        <dbReference type="WBParaSite" id="ASIM_0001216501-mRNA-1"/>
    </source>
</evidence>
<proteinExistence type="inferred from homology"/>
<dbReference type="PROSITE" id="PS00678">
    <property type="entry name" value="WD_REPEATS_1"/>
    <property type="match status" value="1"/>
</dbReference>